<keyword evidence="7" id="KW-0408">Iron</keyword>
<keyword evidence="2" id="KW-0813">Transport</keyword>
<keyword evidence="4" id="KW-0479">Metal-binding</keyword>
<dbReference type="EMBL" id="CP121694">
    <property type="protein sequence ID" value="WRO22662.1"/>
    <property type="molecule type" value="Genomic_DNA"/>
</dbReference>
<dbReference type="Gene3D" id="1.10.3820.10">
    <property type="entry name" value="Di-heme elbow motif domain"/>
    <property type="match status" value="1"/>
</dbReference>
<reference evidence="9 10" key="1">
    <citation type="submission" date="2023-04" db="EMBL/GenBank/DDBJ databases">
        <authorList>
            <person name="Hsu D."/>
        </authorList>
    </citation>
    <scope>NUCLEOTIDE SEQUENCE [LARGE SCALE GENOMIC DNA]</scope>
    <source>
        <strain evidence="9 10">MK1</strain>
    </source>
</reference>
<organism evidence="9 10">
    <name type="scientific">Metallumcola ferriviriculae</name>
    <dbReference type="NCBI Taxonomy" id="3039180"/>
    <lineage>
        <taxon>Bacteria</taxon>
        <taxon>Bacillati</taxon>
        <taxon>Bacillota</taxon>
        <taxon>Clostridia</taxon>
        <taxon>Neomoorellales</taxon>
        <taxon>Desulfitibacteraceae</taxon>
        <taxon>Metallumcola</taxon>
    </lineage>
</organism>
<dbReference type="PANTHER" id="PTHR35038:SF8">
    <property type="entry name" value="C-TYPE POLYHEME CYTOCHROME OMCC"/>
    <property type="match status" value="1"/>
</dbReference>
<gene>
    <name evidence="9" type="ORF">MFMK1_002500</name>
</gene>
<dbReference type="Proteomes" id="UP001329915">
    <property type="component" value="Chromosome"/>
</dbReference>
<evidence type="ECO:0000259" key="8">
    <source>
        <dbReference type="Pfam" id="PF03264"/>
    </source>
</evidence>
<dbReference type="InterPro" id="IPR038266">
    <property type="entry name" value="NapC/NirT_cytc_sf"/>
</dbReference>
<evidence type="ECO:0000313" key="10">
    <source>
        <dbReference type="Proteomes" id="UP001329915"/>
    </source>
</evidence>
<dbReference type="InterPro" id="IPR005126">
    <property type="entry name" value="NapC/NirT_cyt_c_N"/>
</dbReference>
<keyword evidence="10" id="KW-1185">Reference proteome</keyword>
<sequence>MLGRGKNWVLAATIIVMLGAAFFIASAYSIDQGAPGQGMLYKANVASATELKVDGEEKDNCQGCHVMKPEVMTWKMSSHSEVACTACHGSDTMKFEDRQEYTEQVKINQPIPNSSCKNCHSSNRVYSPSGDLIIPHDLHEEQGVQCVQCHNGIAHARIADREVFEDELTTYDNWDEQAAQKVGTLYYRDPSMWTCISCHKSLKITTACAACHDEIPGLPSHEQDRWKRAHGLSARMDIDSCTKCHVTPDKPKFTQHSTGDAATDFARAQNFCYSCHTQRPQFHEDDVLPDHQRFVSERGIKNCLTCHNLNEVRQDENATSTTCNTCHWFEPGALDKIQEELMQ</sequence>
<evidence type="ECO:0000256" key="5">
    <source>
        <dbReference type="ARBA" id="ARBA00022729"/>
    </source>
</evidence>
<dbReference type="GO" id="GO:0016491">
    <property type="term" value="F:oxidoreductase activity"/>
    <property type="evidence" value="ECO:0007669"/>
    <property type="project" value="TreeGrafter"/>
</dbReference>
<name>A0AAU0UQ58_9FIRM</name>
<dbReference type="RefSeq" id="WP_366922069.1">
    <property type="nucleotide sequence ID" value="NZ_CP121694.1"/>
</dbReference>
<protein>
    <submittedName>
        <fullName evidence="9">Cytochrome c family protein</fullName>
    </submittedName>
</protein>
<evidence type="ECO:0000256" key="7">
    <source>
        <dbReference type="ARBA" id="ARBA00023004"/>
    </source>
</evidence>
<evidence type="ECO:0000256" key="3">
    <source>
        <dbReference type="ARBA" id="ARBA00022617"/>
    </source>
</evidence>
<keyword evidence="6" id="KW-0249">Electron transport</keyword>
<dbReference type="GO" id="GO:0030313">
    <property type="term" value="C:cell envelope"/>
    <property type="evidence" value="ECO:0007669"/>
    <property type="project" value="UniProtKB-SubCell"/>
</dbReference>
<dbReference type="GO" id="GO:0046872">
    <property type="term" value="F:metal ion binding"/>
    <property type="evidence" value="ECO:0007669"/>
    <property type="project" value="UniProtKB-KW"/>
</dbReference>
<feature type="domain" description="NapC/NirT cytochrome c N-terminal" evidence="8">
    <location>
        <begin position="60"/>
        <end position="157"/>
    </location>
</feature>
<dbReference type="SUPFAM" id="SSF48695">
    <property type="entry name" value="Multiheme cytochromes"/>
    <property type="match status" value="1"/>
</dbReference>
<dbReference type="KEGG" id="dbc:MFMK1_002500"/>
<evidence type="ECO:0000313" key="9">
    <source>
        <dbReference type="EMBL" id="WRO22662.1"/>
    </source>
</evidence>
<evidence type="ECO:0000256" key="4">
    <source>
        <dbReference type="ARBA" id="ARBA00022723"/>
    </source>
</evidence>
<dbReference type="Pfam" id="PF03264">
    <property type="entry name" value="Cytochrom_NNT"/>
    <property type="match status" value="1"/>
</dbReference>
<keyword evidence="5" id="KW-0732">Signal</keyword>
<evidence type="ECO:0000256" key="6">
    <source>
        <dbReference type="ARBA" id="ARBA00022982"/>
    </source>
</evidence>
<dbReference type="InterPro" id="IPR036280">
    <property type="entry name" value="Multihaem_cyt_sf"/>
</dbReference>
<dbReference type="PANTHER" id="PTHR35038">
    <property type="entry name" value="DISSIMILATORY SULFITE REDUCTASE SIRA"/>
    <property type="match status" value="1"/>
</dbReference>
<proteinExistence type="predicted"/>
<dbReference type="Gene3D" id="3.90.10.10">
    <property type="entry name" value="Cytochrome C3"/>
    <property type="match status" value="1"/>
</dbReference>
<accession>A0AAU0UQ58</accession>
<dbReference type="InterPro" id="IPR051829">
    <property type="entry name" value="Multiheme_Cytochr_ET"/>
</dbReference>
<comment type="subcellular location">
    <subcellularLocation>
        <location evidence="1">Cell envelope</location>
    </subcellularLocation>
</comment>
<dbReference type="AlphaFoldDB" id="A0AAU0UQ58"/>
<keyword evidence="3" id="KW-0349">Heme</keyword>
<evidence type="ECO:0000256" key="1">
    <source>
        <dbReference type="ARBA" id="ARBA00004196"/>
    </source>
</evidence>
<evidence type="ECO:0000256" key="2">
    <source>
        <dbReference type="ARBA" id="ARBA00022448"/>
    </source>
</evidence>